<accession>A0A8D8TC77</accession>
<protein>
    <submittedName>
        <fullName evidence="1">Uncharacterized protein</fullName>
    </submittedName>
</protein>
<name>A0A8D8TC77_9HEMI</name>
<evidence type="ECO:0000313" key="1">
    <source>
        <dbReference type="EMBL" id="CAG6685299.1"/>
    </source>
</evidence>
<organism evidence="1">
    <name type="scientific">Cacopsylla melanoneura</name>
    <dbReference type="NCBI Taxonomy" id="428564"/>
    <lineage>
        <taxon>Eukaryota</taxon>
        <taxon>Metazoa</taxon>
        <taxon>Ecdysozoa</taxon>
        <taxon>Arthropoda</taxon>
        <taxon>Hexapoda</taxon>
        <taxon>Insecta</taxon>
        <taxon>Pterygota</taxon>
        <taxon>Neoptera</taxon>
        <taxon>Paraneoptera</taxon>
        <taxon>Hemiptera</taxon>
        <taxon>Sternorrhyncha</taxon>
        <taxon>Psylloidea</taxon>
        <taxon>Psyllidae</taxon>
        <taxon>Psyllinae</taxon>
        <taxon>Cacopsylla</taxon>
    </lineage>
</organism>
<dbReference type="EMBL" id="HBUF01271524">
    <property type="protein sequence ID" value="CAG6685299.1"/>
    <property type="molecule type" value="Transcribed_RNA"/>
</dbReference>
<reference evidence="1" key="1">
    <citation type="submission" date="2021-05" db="EMBL/GenBank/DDBJ databases">
        <authorList>
            <person name="Alioto T."/>
            <person name="Alioto T."/>
            <person name="Gomez Garrido J."/>
        </authorList>
    </citation>
    <scope>NUCLEOTIDE SEQUENCE</scope>
</reference>
<proteinExistence type="predicted"/>
<dbReference type="AlphaFoldDB" id="A0A8D8TC77"/>
<sequence length="132" mass="15668">MSLGFDKWFSSRSVQIEDTTVHSRDFLVNVFHLCSKLIFVLRWVYQSSRVWTFCSEFVQVRNAPSRKFCIVCVRVSSCFSIVSVVMVYHSQWWYSEVCLGVCCHPRHIGWFNHHKRSGLYCTRVRGIGWDYQ</sequence>